<organism evidence="1 2">
    <name type="scientific">Candida africana</name>
    <dbReference type="NCBI Taxonomy" id="241526"/>
    <lineage>
        <taxon>Eukaryota</taxon>
        <taxon>Fungi</taxon>
        <taxon>Dikarya</taxon>
        <taxon>Ascomycota</taxon>
        <taxon>Saccharomycotina</taxon>
        <taxon>Pichiomycetes</taxon>
        <taxon>Debaryomycetaceae</taxon>
        <taxon>Candida/Lodderomyces clade</taxon>
        <taxon>Candida</taxon>
    </lineage>
</organism>
<gene>
    <name evidence="1" type="primary">UPC2</name>
    <name evidence="1" type="ORF">GWM34_01867</name>
</gene>
<reference evidence="1" key="1">
    <citation type="submission" date="2020-12" db="EMBL/GenBank/DDBJ databases">
        <title>Draft Genome of Candida africana.</title>
        <authorList>
            <person name="Ayanbimpe G.M."/>
            <person name="Enweani I.B."/>
            <person name="Aguiyi J.C."/>
            <person name="Nnadi U.P."/>
            <person name="Izam Y."/>
            <person name="Ubani A."/>
            <person name="Ngene A.C."/>
        </authorList>
    </citation>
    <scope>NUCLEOTIDE SEQUENCE</scope>
    <source>
        <strain evidence="1">CEC4854</strain>
    </source>
</reference>
<accession>A0ACB7FNF6</accession>
<name>A0ACB7FNF6_9ASCO</name>
<comment type="caution">
    <text evidence="1">The sequence shown here is derived from an EMBL/GenBank/DDBJ whole genome shotgun (WGS) entry which is preliminary data.</text>
</comment>
<dbReference type="EMBL" id="JAENJO010000004">
    <property type="protein sequence ID" value="KAG8202930.1"/>
    <property type="molecule type" value="Genomic_DNA"/>
</dbReference>
<proteinExistence type="predicted"/>
<evidence type="ECO:0000313" key="1">
    <source>
        <dbReference type="EMBL" id="KAG8202930.1"/>
    </source>
</evidence>
<feature type="non-terminal residue" evidence="1">
    <location>
        <position position="1"/>
    </location>
</feature>
<protein>
    <submittedName>
        <fullName evidence="1">UPC2</fullName>
    </submittedName>
</protein>
<evidence type="ECO:0000313" key="2">
    <source>
        <dbReference type="Proteomes" id="UP000742417"/>
    </source>
</evidence>
<keyword evidence="2" id="KW-1185">Reference proteome</keyword>
<dbReference type="Proteomes" id="UP000742417">
    <property type="component" value="Unassembled WGS sequence"/>
</dbReference>
<sequence length="629" mass="65539">MMDIYQKALKNPDPPKKPASTTTTPPSSTSTDYNTHLPPMNHNNNNVDSMNYNYSHDNGLFTGSTTTTTTTNISNENSNNNSSTNSPNSRPSSTNTNTNAHTSEEIKNNVIRKKKNSRRKHRNSHLGCGTCKKRRIKCDETLPACLNCLKGKLHCAYLNLDNNARNALRVAQYNQTIRQEKLDANSSSSTTTNINNNTKLIDPSKDNILVQQQQPVGIVQSLAHGISIVPPHPSTAAAAGSQNAPMMATGPGSYPMAATVLPNNQTLVTAVPQQLQASMSIPPFANSILAPGIQANPSPSITTNNLNSSIANTTSNTNNNTNADMTSSGSTSGNIQNIALTPQVVQSPYGPMIPLLTQSGSVVYAPTHSLVPAQPSQLPPQQLQNNVAFSNTTVPATGTLPPPMSQPSVLSTANTAATSSPNIPPLAAPPPTTGVAGTASTGIMANVSPVLTNKQQPSSTPITSSAASVATIASQTIPVKTGNGTSSTASTSSPTTATVSPPGIANILPPPINTLGNSSNGANSSGTDVFKPNVSDSSIKEVKPINDSNGNTPPSTTTSAIGNYGDGVKLSPNSSMTNLKKLTIREDNNSGSDIKLPSITTLKRESSKSPSETNGNVDEKVPTISKLIT</sequence>